<dbReference type="Proteomes" id="UP000499080">
    <property type="component" value="Unassembled WGS sequence"/>
</dbReference>
<dbReference type="AlphaFoldDB" id="A0A4Y2J6M1"/>
<proteinExistence type="predicted"/>
<dbReference type="EMBL" id="BGPR01003245">
    <property type="protein sequence ID" value="GBM85564.1"/>
    <property type="molecule type" value="Genomic_DNA"/>
</dbReference>
<protein>
    <submittedName>
        <fullName evidence="1">Uncharacterized protein</fullName>
    </submittedName>
</protein>
<sequence length="128" mass="14358">MSNVSEEKRKCCVLLVQQPPAAAASLTGCFKTTPTNVLKMFSFPCQGQTRHHQASPPTHPSQIKWRSRLVRRKCGKGYHYSQVGFQGIFQLPSSHSKRYISPALSIVPDLVSSLSKFLSTRFLETSLY</sequence>
<evidence type="ECO:0000313" key="1">
    <source>
        <dbReference type="EMBL" id="GBM85564.1"/>
    </source>
</evidence>
<organism evidence="1 2">
    <name type="scientific">Araneus ventricosus</name>
    <name type="common">Orbweaver spider</name>
    <name type="synonym">Epeira ventricosa</name>
    <dbReference type="NCBI Taxonomy" id="182803"/>
    <lineage>
        <taxon>Eukaryota</taxon>
        <taxon>Metazoa</taxon>
        <taxon>Ecdysozoa</taxon>
        <taxon>Arthropoda</taxon>
        <taxon>Chelicerata</taxon>
        <taxon>Arachnida</taxon>
        <taxon>Araneae</taxon>
        <taxon>Araneomorphae</taxon>
        <taxon>Entelegynae</taxon>
        <taxon>Araneoidea</taxon>
        <taxon>Araneidae</taxon>
        <taxon>Araneus</taxon>
    </lineage>
</organism>
<reference evidence="1 2" key="1">
    <citation type="journal article" date="2019" name="Sci. Rep.">
        <title>Orb-weaving spider Araneus ventricosus genome elucidates the spidroin gene catalogue.</title>
        <authorList>
            <person name="Kono N."/>
            <person name="Nakamura H."/>
            <person name="Ohtoshi R."/>
            <person name="Moran D.A.P."/>
            <person name="Shinohara A."/>
            <person name="Yoshida Y."/>
            <person name="Fujiwara M."/>
            <person name="Mori M."/>
            <person name="Tomita M."/>
            <person name="Arakawa K."/>
        </authorList>
    </citation>
    <scope>NUCLEOTIDE SEQUENCE [LARGE SCALE GENOMIC DNA]</scope>
</reference>
<evidence type="ECO:0000313" key="2">
    <source>
        <dbReference type="Proteomes" id="UP000499080"/>
    </source>
</evidence>
<keyword evidence="2" id="KW-1185">Reference proteome</keyword>
<accession>A0A4Y2J6M1</accession>
<gene>
    <name evidence="1" type="ORF">AVEN_43008_1</name>
</gene>
<comment type="caution">
    <text evidence="1">The sequence shown here is derived from an EMBL/GenBank/DDBJ whole genome shotgun (WGS) entry which is preliminary data.</text>
</comment>
<name>A0A4Y2J6M1_ARAVE</name>